<keyword evidence="4" id="KW-1185">Reference proteome</keyword>
<protein>
    <submittedName>
        <fullName evidence="3">Osmolarity response regulator</fullName>
    </submittedName>
</protein>
<dbReference type="Proteomes" id="UP000193827">
    <property type="component" value="Unassembled WGS sequence"/>
</dbReference>
<sequence>MLTLRANQSRCILRKPFTFVTVPMKVLIVESEPALGCLWQRHMQRQGLEVQLETEQTGAIAALEIHSFDVIVLDLILKTGSAFAIADLVSYRYPDTQVIFVTNTSFFSDGSIFALSANACAYLQSDTPPEDLTALVEHYGNSV</sequence>
<name>A0A1Y5R7R8_9RHOB</name>
<evidence type="ECO:0000313" key="3">
    <source>
        <dbReference type="EMBL" id="SLN09840.1"/>
    </source>
</evidence>
<dbReference type="Gene3D" id="3.40.50.2300">
    <property type="match status" value="1"/>
</dbReference>
<evidence type="ECO:0000256" key="1">
    <source>
        <dbReference type="PROSITE-ProRule" id="PRU00169"/>
    </source>
</evidence>
<keyword evidence="1" id="KW-0597">Phosphoprotein</keyword>
<dbReference type="Pfam" id="PF00072">
    <property type="entry name" value="Response_reg"/>
    <property type="match status" value="1"/>
</dbReference>
<evidence type="ECO:0000259" key="2">
    <source>
        <dbReference type="PROSITE" id="PS50110"/>
    </source>
</evidence>
<evidence type="ECO:0000313" key="4">
    <source>
        <dbReference type="Proteomes" id="UP000193827"/>
    </source>
</evidence>
<dbReference type="AlphaFoldDB" id="A0A1Y5R7R8"/>
<proteinExistence type="predicted"/>
<feature type="modified residue" description="4-aspartylphosphate" evidence="1">
    <location>
        <position position="74"/>
    </location>
</feature>
<accession>A0A1Y5R7R8</accession>
<dbReference type="InterPro" id="IPR001789">
    <property type="entry name" value="Sig_transdc_resp-reg_receiver"/>
</dbReference>
<dbReference type="PROSITE" id="PS50110">
    <property type="entry name" value="RESPONSE_REGULATORY"/>
    <property type="match status" value="1"/>
</dbReference>
<dbReference type="EMBL" id="FWFL01000001">
    <property type="protein sequence ID" value="SLN09840.1"/>
    <property type="molecule type" value="Genomic_DNA"/>
</dbReference>
<feature type="domain" description="Response regulatory" evidence="2">
    <location>
        <begin position="25"/>
        <end position="140"/>
    </location>
</feature>
<dbReference type="SUPFAM" id="SSF52172">
    <property type="entry name" value="CheY-like"/>
    <property type="match status" value="1"/>
</dbReference>
<dbReference type="InterPro" id="IPR011006">
    <property type="entry name" value="CheY-like_superfamily"/>
</dbReference>
<gene>
    <name evidence="3" type="ORF">PEL8287_00115</name>
</gene>
<organism evidence="3 4">
    <name type="scientific">Roseovarius litorisediminis</name>
    <dbReference type="NCBI Taxonomy" id="1312363"/>
    <lineage>
        <taxon>Bacteria</taxon>
        <taxon>Pseudomonadati</taxon>
        <taxon>Pseudomonadota</taxon>
        <taxon>Alphaproteobacteria</taxon>
        <taxon>Rhodobacterales</taxon>
        <taxon>Roseobacteraceae</taxon>
        <taxon>Roseovarius</taxon>
    </lineage>
</organism>
<dbReference type="GO" id="GO:0000160">
    <property type="term" value="P:phosphorelay signal transduction system"/>
    <property type="evidence" value="ECO:0007669"/>
    <property type="project" value="InterPro"/>
</dbReference>
<dbReference type="SMART" id="SM00448">
    <property type="entry name" value="REC"/>
    <property type="match status" value="1"/>
</dbReference>
<reference evidence="3 4" key="1">
    <citation type="submission" date="2017-03" db="EMBL/GenBank/DDBJ databases">
        <authorList>
            <person name="Afonso C.L."/>
            <person name="Miller P.J."/>
            <person name="Scott M.A."/>
            <person name="Spackman E."/>
            <person name="Goraichik I."/>
            <person name="Dimitrov K.M."/>
            <person name="Suarez D.L."/>
            <person name="Swayne D.E."/>
        </authorList>
    </citation>
    <scope>NUCLEOTIDE SEQUENCE [LARGE SCALE GENOMIC DNA]</scope>
    <source>
        <strain evidence="3 4">CECT 8287</strain>
    </source>
</reference>